<dbReference type="Proteomes" id="UP001151760">
    <property type="component" value="Unassembled WGS sequence"/>
</dbReference>
<organism evidence="2 3">
    <name type="scientific">Tanacetum coccineum</name>
    <dbReference type="NCBI Taxonomy" id="301880"/>
    <lineage>
        <taxon>Eukaryota</taxon>
        <taxon>Viridiplantae</taxon>
        <taxon>Streptophyta</taxon>
        <taxon>Embryophyta</taxon>
        <taxon>Tracheophyta</taxon>
        <taxon>Spermatophyta</taxon>
        <taxon>Magnoliopsida</taxon>
        <taxon>eudicotyledons</taxon>
        <taxon>Gunneridae</taxon>
        <taxon>Pentapetalae</taxon>
        <taxon>asterids</taxon>
        <taxon>campanulids</taxon>
        <taxon>Asterales</taxon>
        <taxon>Asteraceae</taxon>
        <taxon>Asteroideae</taxon>
        <taxon>Anthemideae</taxon>
        <taxon>Anthemidinae</taxon>
        <taxon>Tanacetum</taxon>
    </lineage>
</organism>
<reference evidence="2" key="2">
    <citation type="submission" date="2022-01" db="EMBL/GenBank/DDBJ databases">
        <authorList>
            <person name="Yamashiro T."/>
            <person name="Shiraishi A."/>
            <person name="Satake H."/>
            <person name="Nakayama K."/>
        </authorList>
    </citation>
    <scope>NUCLEOTIDE SEQUENCE</scope>
</reference>
<feature type="region of interest" description="Disordered" evidence="1">
    <location>
        <begin position="43"/>
        <end position="82"/>
    </location>
</feature>
<evidence type="ECO:0000256" key="1">
    <source>
        <dbReference type="SAM" id="MobiDB-lite"/>
    </source>
</evidence>
<proteinExistence type="predicted"/>
<evidence type="ECO:0000313" key="3">
    <source>
        <dbReference type="Proteomes" id="UP001151760"/>
    </source>
</evidence>
<sequence>MLVVLSCRSRVHTCCATTEVAPELYRDDSPVCALVQGHGSKPYGGGGGRLNPHSWGGGNLKPHGGGGGKAKPHSGAGGGNVGRVDMSTLYDMQIQAMCESSDRMNNII</sequence>
<gene>
    <name evidence="2" type="ORF">Tco_0894226</name>
</gene>
<evidence type="ECO:0000313" key="2">
    <source>
        <dbReference type="EMBL" id="GJT24289.1"/>
    </source>
</evidence>
<protein>
    <submittedName>
        <fullName evidence="2">Uncharacterized protein</fullName>
    </submittedName>
</protein>
<name>A0ABQ5CCG2_9ASTR</name>
<comment type="caution">
    <text evidence="2">The sequence shown here is derived from an EMBL/GenBank/DDBJ whole genome shotgun (WGS) entry which is preliminary data.</text>
</comment>
<accession>A0ABQ5CCG2</accession>
<feature type="compositionally biased region" description="Gly residues" evidence="1">
    <location>
        <begin position="43"/>
        <end position="81"/>
    </location>
</feature>
<reference evidence="2" key="1">
    <citation type="journal article" date="2022" name="Int. J. Mol. Sci.">
        <title>Draft Genome of Tanacetum Coccineum: Genomic Comparison of Closely Related Tanacetum-Family Plants.</title>
        <authorList>
            <person name="Yamashiro T."/>
            <person name="Shiraishi A."/>
            <person name="Nakayama K."/>
            <person name="Satake H."/>
        </authorList>
    </citation>
    <scope>NUCLEOTIDE SEQUENCE</scope>
</reference>
<keyword evidence="3" id="KW-1185">Reference proteome</keyword>
<dbReference type="EMBL" id="BQNB010014123">
    <property type="protein sequence ID" value="GJT24289.1"/>
    <property type="molecule type" value="Genomic_DNA"/>
</dbReference>